<dbReference type="Proteomes" id="UP000484076">
    <property type="component" value="Unassembled WGS sequence"/>
</dbReference>
<protein>
    <submittedName>
        <fullName evidence="1">Uncharacterized protein</fullName>
    </submittedName>
</protein>
<keyword evidence="2" id="KW-1185">Reference proteome</keyword>
<reference evidence="1" key="1">
    <citation type="submission" date="2020-05" db="EMBL/GenBank/DDBJ databases">
        <title>Fertoebacter nigrum gen. nov., sp. nov., a new member of the family Rhodobacteraceae.</title>
        <authorList>
            <person name="Szuroczki S."/>
            <person name="Abbaszade G."/>
            <person name="Buni D."/>
            <person name="Schumann P."/>
            <person name="Toth E."/>
        </authorList>
    </citation>
    <scope>NUCLEOTIDE SEQUENCE</scope>
    <source>
        <strain evidence="1">RG-N-1a</strain>
    </source>
</reference>
<evidence type="ECO:0000313" key="2">
    <source>
        <dbReference type="Proteomes" id="UP000484076"/>
    </source>
</evidence>
<dbReference type="AlphaFoldDB" id="A0A8X8KQG8"/>
<organism evidence="1 2">
    <name type="scientific">Fertoeibacter niger</name>
    <dbReference type="NCBI Taxonomy" id="2656921"/>
    <lineage>
        <taxon>Bacteria</taxon>
        <taxon>Pseudomonadati</taxon>
        <taxon>Pseudomonadota</taxon>
        <taxon>Alphaproteobacteria</taxon>
        <taxon>Rhodobacterales</taxon>
        <taxon>Paracoccaceae</taxon>
        <taxon>Fertoeibacter</taxon>
    </lineage>
</organism>
<dbReference type="RefSeq" id="WP_152824723.1">
    <property type="nucleotide sequence ID" value="NZ_WHUT02000003.1"/>
</dbReference>
<dbReference type="EMBL" id="WHUT02000003">
    <property type="protein sequence ID" value="NUB44047.1"/>
    <property type="molecule type" value="Genomic_DNA"/>
</dbReference>
<proteinExistence type="predicted"/>
<name>A0A8X8KQG8_9RHOB</name>
<evidence type="ECO:0000313" key="1">
    <source>
        <dbReference type="EMBL" id="NUB44047.1"/>
    </source>
</evidence>
<accession>A0A8X8KQG8</accession>
<gene>
    <name evidence="1" type="ORF">GEU84_006620</name>
</gene>
<sequence>MTPETLLQAMQVHRALYRRQPSDYVRHLRNAEHFLADAGSQPMVEPLAWVLLAEAGQPIDEGGTGADLTEARKRALLAIGCTEVRHGDAGFKPLWEAYLTRCAFVKTGPSSRKTGRVAEDRTFWVLPPTPV</sequence>
<comment type="caution">
    <text evidence="1">The sequence shown here is derived from an EMBL/GenBank/DDBJ whole genome shotgun (WGS) entry which is preliminary data.</text>
</comment>